<dbReference type="PANTHER" id="PTHR12162:SF0">
    <property type="entry name" value="NIBRIN"/>
    <property type="match status" value="1"/>
</dbReference>
<dbReference type="AlphaFoldDB" id="A0A9K3L0Z1"/>
<proteinExistence type="predicted"/>
<dbReference type="GO" id="GO:0003684">
    <property type="term" value="F:damaged DNA binding"/>
    <property type="evidence" value="ECO:0007669"/>
    <property type="project" value="TreeGrafter"/>
</dbReference>
<feature type="compositionally biased region" description="Basic and acidic residues" evidence="1">
    <location>
        <begin position="462"/>
        <end position="502"/>
    </location>
</feature>
<reference evidence="2" key="2">
    <citation type="submission" date="2021-04" db="EMBL/GenBank/DDBJ databases">
        <authorList>
            <person name="Podell S."/>
        </authorList>
    </citation>
    <scope>NUCLEOTIDE SEQUENCE</scope>
    <source>
        <strain evidence="2">Hildebrandi</strain>
    </source>
</reference>
<feature type="region of interest" description="Disordered" evidence="1">
    <location>
        <begin position="667"/>
        <end position="706"/>
    </location>
</feature>
<organism evidence="2 3">
    <name type="scientific">Nitzschia inconspicua</name>
    <dbReference type="NCBI Taxonomy" id="303405"/>
    <lineage>
        <taxon>Eukaryota</taxon>
        <taxon>Sar</taxon>
        <taxon>Stramenopiles</taxon>
        <taxon>Ochrophyta</taxon>
        <taxon>Bacillariophyta</taxon>
        <taxon>Bacillariophyceae</taxon>
        <taxon>Bacillariophycidae</taxon>
        <taxon>Bacillariales</taxon>
        <taxon>Bacillariaceae</taxon>
        <taxon>Nitzschia</taxon>
    </lineage>
</organism>
<gene>
    <name evidence="2" type="ORF">IV203_002969</name>
</gene>
<name>A0A9K3L0Z1_9STRA</name>
<keyword evidence="3" id="KW-1185">Reference proteome</keyword>
<feature type="region of interest" description="Disordered" evidence="1">
    <location>
        <begin position="119"/>
        <end position="150"/>
    </location>
</feature>
<sequence length="706" mass="78222">MLLRIDIYPDNDKAPAKTLFVSPATVVNRESSSDNDNVGRMLSIGRKDCEVLFDKEKSVSRKHAVLRCVSSNRKHNERCCMEATTEEEIRACEENPLNMCLVLENIGKGGSLIIQADRTAADGKKPAKNDQGDSNDDATDDETDDEGVSQPISQALSTATGGGENMAASAKEFYGNQALTISRLEVGDKKVISFEGTKENTIFVQFAISPSRPTIRITWLPFYMVCSSTVPATIKSSLYLSGGVVTEGLPDQTSTHVVTKEYSPVAKQLIAWCLGIPIVSPDFCKALIERKNIIDPLPDPKDYAAAKAEGFFLEKPSPKLFSKFEMLSLVPKMEDMERLAEVAGAKVVRLYDMFTNEADIMKYVQSLVEERQKATTNKTSKTLVVFALSANKKGAKSKMTLFNKIMELGIPATNIKEVARAITEQSCALQDIHRKVISGSVEEDYEVEGEDGGNNSMEQQEPLDKDESIKETDAPVLRREKGQSCAKSEEKEKSILSKEASPKRRRVAQSPKHFDPVSEDRDQQKGKAPMPQHTSPVPARPRPSPSHMAQLEGADPNGWFAAAPRDDTKRNEFRKKASQALVKEGGIGLERAATTAKHVHIITPTEISPSDDAQTSYHRTKRSLVFGRLPRPVTEGPNFKRFRKNYTAPVDPEDVVILVDFVSEKTQKQREMNEQAQKLEDEQKEADALFRGIGTGGLPKKRRRKD</sequence>
<dbReference type="CDD" id="cd00027">
    <property type="entry name" value="BRCT"/>
    <property type="match status" value="1"/>
</dbReference>
<dbReference type="InterPro" id="IPR040227">
    <property type="entry name" value="Nibrin-rel"/>
</dbReference>
<dbReference type="OrthoDB" id="10633438at2759"/>
<dbReference type="GO" id="GO:0030870">
    <property type="term" value="C:Mre11 complex"/>
    <property type="evidence" value="ECO:0007669"/>
    <property type="project" value="InterPro"/>
</dbReference>
<feature type="region of interest" description="Disordered" evidence="1">
    <location>
        <begin position="444"/>
        <end position="570"/>
    </location>
</feature>
<dbReference type="GO" id="GO:0000724">
    <property type="term" value="P:double-strand break repair via homologous recombination"/>
    <property type="evidence" value="ECO:0007669"/>
    <property type="project" value="TreeGrafter"/>
</dbReference>
<evidence type="ECO:0000256" key="1">
    <source>
        <dbReference type="SAM" id="MobiDB-lite"/>
    </source>
</evidence>
<dbReference type="EMBL" id="JAGRRH010000016">
    <property type="protein sequence ID" value="KAG7353614.1"/>
    <property type="molecule type" value="Genomic_DNA"/>
</dbReference>
<protein>
    <submittedName>
        <fullName evidence="2">Uncharacterized protein</fullName>
    </submittedName>
</protein>
<feature type="compositionally biased region" description="Basic and acidic residues" evidence="1">
    <location>
        <begin position="667"/>
        <end position="688"/>
    </location>
</feature>
<feature type="compositionally biased region" description="Basic and acidic residues" evidence="1">
    <location>
        <begin position="512"/>
        <end position="525"/>
    </location>
</feature>
<comment type="caution">
    <text evidence="2">The sequence shown here is derived from an EMBL/GenBank/DDBJ whole genome shotgun (WGS) entry which is preliminary data.</text>
</comment>
<feature type="compositionally biased region" description="Basic and acidic residues" evidence="1">
    <location>
        <begin position="119"/>
        <end position="131"/>
    </location>
</feature>
<dbReference type="PANTHER" id="PTHR12162">
    <property type="entry name" value="NIBRIN-RELATED"/>
    <property type="match status" value="1"/>
</dbReference>
<dbReference type="Proteomes" id="UP000693970">
    <property type="component" value="Unassembled WGS sequence"/>
</dbReference>
<evidence type="ECO:0000313" key="2">
    <source>
        <dbReference type="EMBL" id="KAG7353614.1"/>
    </source>
</evidence>
<reference evidence="2" key="1">
    <citation type="journal article" date="2021" name="Sci. Rep.">
        <title>Diploid genomic architecture of Nitzschia inconspicua, an elite biomass production diatom.</title>
        <authorList>
            <person name="Oliver A."/>
            <person name="Podell S."/>
            <person name="Pinowska A."/>
            <person name="Traller J.C."/>
            <person name="Smith S.R."/>
            <person name="McClure R."/>
            <person name="Beliaev A."/>
            <person name="Bohutskyi P."/>
            <person name="Hill E.A."/>
            <person name="Rabines A."/>
            <person name="Zheng H."/>
            <person name="Allen L.Z."/>
            <person name="Kuo A."/>
            <person name="Grigoriev I.V."/>
            <person name="Allen A.E."/>
            <person name="Hazlebeck D."/>
            <person name="Allen E.E."/>
        </authorList>
    </citation>
    <scope>NUCLEOTIDE SEQUENCE</scope>
    <source>
        <strain evidence="2">Hildebrandi</strain>
    </source>
</reference>
<evidence type="ECO:0000313" key="3">
    <source>
        <dbReference type="Proteomes" id="UP000693970"/>
    </source>
</evidence>
<dbReference type="GO" id="GO:0007095">
    <property type="term" value="P:mitotic G2 DNA damage checkpoint signaling"/>
    <property type="evidence" value="ECO:0007669"/>
    <property type="project" value="InterPro"/>
</dbReference>
<feature type="compositionally biased region" description="Acidic residues" evidence="1">
    <location>
        <begin position="133"/>
        <end position="147"/>
    </location>
</feature>
<accession>A0A9K3L0Z1</accession>